<dbReference type="AlphaFoldDB" id="A0A1F5SZ76"/>
<dbReference type="STRING" id="1798002.A2478_04915"/>
<organism evidence="1 2">
    <name type="scientific">Candidatus Falkowbacteria bacterium RIFOXYC2_FULL_36_12</name>
    <dbReference type="NCBI Taxonomy" id="1798002"/>
    <lineage>
        <taxon>Bacteria</taxon>
        <taxon>Candidatus Falkowiibacteriota</taxon>
    </lineage>
</organism>
<dbReference type="Proteomes" id="UP000179001">
    <property type="component" value="Unassembled WGS sequence"/>
</dbReference>
<comment type="caution">
    <text evidence="1">The sequence shown here is derived from an EMBL/GenBank/DDBJ whole genome shotgun (WGS) entry which is preliminary data.</text>
</comment>
<evidence type="ECO:0000313" key="2">
    <source>
        <dbReference type="Proteomes" id="UP000179001"/>
    </source>
</evidence>
<sequence length="117" mass="13422">MGTLGTVSIVREAKVILKVSVTHDGYNAKRFSDELQRLISRLEPDLRFKVITLNDIHKLAGKCEFGSRDCLVVMNETEYVFHGDVDLPEETYRRTFNDPMIHPVYRIVAENTVVINL</sequence>
<gene>
    <name evidence="1" type="ORF">A2478_04915</name>
</gene>
<accession>A0A1F5SZ76</accession>
<reference evidence="1 2" key="1">
    <citation type="journal article" date="2016" name="Nat. Commun.">
        <title>Thousands of microbial genomes shed light on interconnected biogeochemical processes in an aquifer system.</title>
        <authorList>
            <person name="Anantharaman K."/>
            <person name="Brown C.T."/>
            <person name="Hug L.A."/>
            <person name="Sharon I."/>
            <person name="Castelle C.J."/>
            <person name="Probst A.J."/>
            <person name="Thomas B.C."/>
            <person name="Singh A."/>
            <person name="Wilkins M.J."/>
            <person name="Karaoz U."/>
            <person name="Brodie E.L."/>
            <person name="Williams K.H."/>
            <person name="Hubbard S.S."/>
            <person name="Banfield J.F."/>
        </authorList>
    </citation>
    <scope>NUCLEOTIDE SEQUENCE [LARGE SCALE GENOMIC DNA]</scope>
</reference>
<evidence type="ECO:0000313" key="1">
    <source>
        <dbReference type="EMBL" id="OGF31796.1"/>
    </source>
</evidence>
<protein>
    <submittedName>
        <fullName evidence="1">Uncharacterized protein</fullName>
    </submittedName>
</protein>
<dbReference type="EMBL" id="MFGJ01000007">
    <property type="protein sequence ID" value="OGF31796.1"/>
    <property type="molecule type" value="Genomic_DNA"/>
</dbReference>
<name>A0A1F5SZ76_9BACT</name>
<proteinExistence type="predicted"/>